<evidence type="ECO:0000256" key="3">
    <source>
        <dbReference type="ARBA" id="ARBA00022471"/>
    </source>
</evidence>
<dbReference type="PANTHER" id="PTHR31232">
    <property type="match status" value="1"/>
</dbReference>
<proteinExistence type="inferred from homology"/>
<comment type="caution">
    <text evidence="7">The sequence shown here is derived from an EMBL/GenBank/DDBJ whole genome shotgun (WGS) entry which is preliminary data.</text>
</comment>
<feature type="chain" id="PRO_5042673258" description="S-protein homolog" evidence="6">
    <location>
        <begin position="29"/>
        <end position="145"/>
    </location>
</feature>
<keyword evidence="5 6" id="KW-0732">Signal</keyword>
<keyword evidence="8" id="KW-1185">Reference proteome</keyword>
<evidence type="ECO:0000256" key="2">
    <source>
        <dbReference type="ARBA" id="ARBA00005581"/>
    </source>
</evidence>
<reference evidence="7 8" key="1">
    <citation type="submission" date="2024-05" db="EMBL/GenBank/DDBJ databases">
        <title>Haplotype-resolved chromosome-level genome assembly of Huyou (Citrus changshanensis).</title>
        <authorList>
            <person name="Miao C."/>
            <person name="Chen W."/>
            <person name="Wu Y."/>
            <person name="Wang L."/>
            <person name="Zhao S."/>
            <person name="Grierson D."/>
            <person name="Xu C."/>
            <person name="Chen K."/>
        </authorList>
    </citation>
    <scope>NUCLEOTIDE SEQUENCE [LARGE SCALE GENOMIC DNA]</scope>
    <source>
        <strain evidence="7">01-14</strain>
        <tissue evidence="7">Leaf</tissue>
    </source>
</reference>
<evidence type="ECO:0000256" key="5">
    <source>
        <dbReference type="ARBA" id="ARBA00022729"/>
    </source>
</evidence>
<evidence type="ECO:0000256" key="4">
    <source>
        <dbReference type="ARBA" id="ARBA00022525"/>
    </source>
</evidence>
<evidence type="ECO:0000256" key="6">
    <source>
        <dbReference type="RuleBase" id="RU367044"/>
    </source>
</evidence>
<dbReference type="Proteomes" id="UP001428341">
    <property type="component" value="Unassembled WGS sequence"/>
</dbReference>
<dbReference type="PANTHER" id="PTHR31232:SF152">
    <property type="entry name" value="S-PROTEIN HOMOLOG"/>
    <property type="match status" value="1"/>
</dbReference>
<protein>
    <recommendedName>
        <fullName evidence="6">S-protein homolog</fullName>
    </recommendedName>
</protein>
<dbReference type="GO" id="GO:0060320">
    <property type="term" value="P:rejection of self pollen"/>
    <property type="evidence" value="ECO:0007669"/>
    <property type="project" value="UniProtKB-KW"/>
</dbReference>
<evidence type="ECO:0000313" key="8">
    <source>
        <dbReference type="Proteomes" id="UP001428341"/>
    </source>
</evidence>
<comment type="similarity">
    <text evidence="2 6">Belongs to the plant self-incompatibility (S1) protein family.</text>
</comment>
<sequence length="145" mass="17159">MISFSKQPVLLLILLLHVLLASISSTSGWSAMPPRITVIVNNDLDNRLDLTVHCKSKNDDLGERHLPYHNSFQFSFRPNFWGRTVFFCSMHWPPEHEIYWFDIYVTTRDRRLCKQRCSWNIKPRGPCLFNDKTMKFDICLPWLEG</sequence>
<dbReference type="Pfam" id="PF05938">
    <property type="entry name" value="Self-incomp_S1"/>
    <property type="match status" value="1"/>
</dbReference>
<keyword evidence="3 6" id="KW-0713">Self-incompatibility</keyword>
<accession>A0AAP0QEH1</accession>
<organism evidence="7 8">
    <name type="scientific">Citrus x changshan-huyou</name>
    <dbReference type="NCBI Taxonomy" id="2935761"/>
    <lineage>
        <taxon>Eukaryota</taxon>
        <taxon>Viridiplantae</taxon>
        <taxon>Streptophyta</taxon>
        <taxon>Embryophyta</taxon>
        <taxon>Tracheophyta</taxon>
        <taxon>Spermatophyta</taxon>
        <taxon>Magnoliopsida</taxon>
        <taxon>eudicotyledons</taxon>
        <taxon>Gunneridae</taxon>
        <taxon>Pentapetalae</taxon>
        <taxon>rosids</taxon>
        <taxon>malvids</taxon>
        <taxon>Sapindales</taxon>
        <taxon>Rutaceae</taxon>
        <taxon>Aurantioideae</taxon>
        <taxon>Citrus</taxon>
    </lineage>
</organism>
<comment type="subcellular location">
    <subcellularLocation>
        <location evidence="1 6">Secreted</location>
    </subcellularLocation>
</comment>
<evidence type="ECO:0000313" key="7">
    <source>
        <dbReference type="EMBL" id="KAK9183215.1"/>
    </source>
</evidence>
<evidence type="ECO:0000256" key="1">
    <source>
        <dbReference type="ARBA" id="ARBA00004613"/>
    </source>
</evidence>
<keyword evidence="4 6" id="KW-0964">Secreted</keyword>
<dbReference type="GO" id="GO:0005576">
    <property type="term" value="C:extracellular region"/>
    <property type="evidence" value="ECO:0007669"/>
    <property type="project" value="UniProtKB-SubCell"/>
</dbReference>
<dbReference type="AlphaFoldDB" id="A0AAP0QEH1"/>
<name>A0AAP0QEH1_9ROSI</name>
<dbReference type="EMBL" id="JBCGBO010000024">
    <property type="protein sequence ID" value="KAK9183215.1"/>
    <property type="molecule type" value="Genomic_DNA"/>
</dbReference>
<gene>
    <name evidence="7" type="ORF">WN944_026364</name>
</gene>
<feature type="signal peptide" evidence="6">
    <location>
        <begin position="1"/>
        <end position="28"/>
    </location>
</feature>
<dbReference type="InterPro" id="IPR010264">
    <property type="entry name" value="Self-incomp_S1"/>
</dbReference>